<name>A0A6A4ZGX2_9STRA</name>
<evidence type="ECO:0000256" key="1">
    <source>
        <dbReference type="SAM" id="Phobius"/>
    </source>
</evidence>
<feature type="transmembrane region" description="Helical" evidence="1">
    <location>
        <begin position="651"/>
        <end position="668"/>
    </location>
</feature>
<dbReference type="AlphaFoldDB" id="A0A6A4ZGX2"/>
<proteinExistence type="predicted"/>
<dbReference type="EMBL" id="VJMH01000910">
    <property type="protein sequence ID" value="KAF0713887.1"/>
    <property type="molecule type" value="Genomic_DNA"/>
</dbReference>
<accession>A0A6A4ZGX2</accession>
<keyword evidence="1" id="KW-1133">Transmembrane helix</keyword>
<sequence>GNRGLGTTTLASDGTLVETPAIFAIAANGSRSLTQSTAAANGIIWNCVASELLLTEMYIANFTLKLIQDALVAHNLYQATDIVKADPIVQARTMAVFNDPANVVHITSAAGYYSYVESNKALFGKPMTESAISTTVLKRDLDLSNGASMGSNVRNLLTMATDVSDMYSLQRITASSPDVIIETRVLGGMFGGYNGFKNDPLHNTMGVYKLSEQVSQHTSGQHALDYFSQEQTIANWYANYEVTQKANNNLLSFVVGRFGTIRVEAFRNILVPTTSDAYETLCYQALMRRVSQIVWLTALRLHPTLQYFVYTSAQNDVTDYAWFRQQMMVNEVVGESPQGARVHMPYSALFVSPNLGNGWPLIPLLDALAQVHSASFLRSQIMLEMNNSFTALIELELGLINFRDQAHCPIGLTTFGVTTTDSLASLYKKIFPGLDGLVQDVVANVAATHTQMQSSLAMTISVPPAYLIGTGTSSPFQGPPIPFNHTPLGVGLTRLCLKNGPFPSAIAALQASMVCYNTLDTRDLTLSWRCWSETLSSGEVRASYSSVHLRLVVFSAWTIGIVMNAIGEFLSLRFVVRLWRIWRLTRFDLAEWERGLLLSTHCQSLGGSVTVFESAILACSSLPLLFGYRLPQDPGFVTSTKSLRLKGFDEFIMTLGLTWTIHLGMEVVSRLITLHHKSNWFLAQNVLVKLGLTIAVYVLLLVTRDEVSYSNAIGSLFGIWLFALLSGFGSMLLCVFWDRPPASKIFVDGLTSSEDEIGDSFTKADLPRNRLGYLSQQQGRWSLVGIALEGWRGVATGPKSFLMACENVLLHLSAGGTVEPTRCREISPADFDALAQATQLMKKRASVAPQADMAVAYRVDDAIMATHDTRLAW</sequence>
<dbReference type="OrthoDB" id="154250at2759"/>
<comment type="caution">
    <text evidence="2">The sequence shown here is derived from an EMBL/GenBank/DDBJ whole genome shotgun (WGS) entry which is preliminary data.</text>
</comment>
<feature type="transmembrane region" description="Helical" evidence="1">
    <location>
        <begin position="611"/>
        <end position="631"/>
    </location>
</feature>
<feature type="transmembrane region" description="Helical" evidence="1">
    <location>
        <begin position="680"/>
        <end position="700"/>
    </location>
</feature>
<reference evidence="2" key="1">
    <citation type="submission" date="2019-06" db="EMBL/GenBank/DDBJ databases">
        <title>Genomics analysis of Aphanomyces spp. identifies a new class of oomycete effector associated with host adaptation.</title>
        <authorList>
            <person name="Gaulin E."/>
        </authorList>
    </citation>
    <scope>NUCLEOTIDE SEQUENCE</scope>
    <source>
        <strain evidence="2">CBS 578.67</strain>
    </source>
</reference>
<organism evidence="2">
    <name type="scientific">Aphanomyces stellatus</name>
    <dbReference type="NCBI Taxonomy" id="120398"/>
    <lineage>
        <taxon>Eukaryota</taxon>
        <taxon>Sar</taxon>
        <taxon>Stramenopiles</taxon>
        <taxon>Oomycota</taxon>
        <taxon>Saprolegniomycetes</taxon>
        <taxon>Saprolegniales</taxon>
        <taxon>Verrucalvaceae</taxon>
        <taxon>Aphanomyces</taxon>
    </lineage>
</organism>
<feature type="transmembrane region" description="Helical" evidence="1">
    <location>
        <begin position="712"/>
        <end position="737"/>
    </location>
</feature>
<feature type="transmembrane region" description="Helical" evidence="1">
    <location>
        <begin position="551"/>
        <end position="576"/>
    </location>
</feature>
<keyword evidence="1" id="KW-0472">Membrane</keyword>
<gene>
    <name evidence="2" type="ORF">As57867_004160</name>
</gene>
<protein>
    <submittedName>
        <fullName evidence="2">Uncharacterized protein</fullName>
    </submittedName>
</protein>
<feature type="non-terminal residue" evidence="2">
    <location>
        <position position="1"/>
    </location>
</feature>
<evidence type="ECO:0000313" key="2">
    <source>
        <dbReference type="EMBL" id="KAF0713887.1"/>
    </source>
</evidence>
<keyword evidence="1" id="KW-0812">Transmembrane</keyword>